<protein>
    <recommendedName>
        <fullName evidence="3">Antibiotic biosynthesis monooxygenase</fullName>
    </recommendedName>
</protein>
<evidence type="ECO:0000313" key="1">
    <source>
        <dbReference type="EMBL" id="MBS3180632.1"/>
    </source>
</evidence>
<organism evidence="1 2">
    <name type="scientific">Leucobacter manosquensis</name>
    <dbReference type="NCBI Taxonomy" id="2810611"/>
    <lineage>
        <taxon>Bacteria</taxon>
        <taxon>Bacillati</taxon>
        <taxon>Actinomycetota</taxon>
        <taxon>Actinomycetes</taxon>
        <taxon>Micrococcales</taxon>
        <taxon>Microbacteriaceae</taxon>
        <taxon>Leucobacter</taxon>
    </lineage>
</organism>
<evidence type="ECO:0008006" key="3">
    <source>
        <dbReference type="Google" id="ProtNLM"/>
    </source>
</evidence>
<gene>
    <name evidence="1" type="ORF">JSQ98_00170</name>
</gene>
<proteinExistence type="predicted"/>
<accession>A0ABS5M0C2</accession>
<sequence length="109" mass="12146">MIRSILTLQPRTGRSEEIVRLYRAQEILQQSLDLTRAICSEISVAIDGSGEIIVSALWPDAAAYQEWIDHPERGKRVPQLPELLEGAEVGVAKLYRVDHGVGSESFTDE</sequence>
<dbReference type="SUPFAM" id="SSF54909">
    <property type="entry name" value="Dimeric alpha+beta barrel"/>
    <property type="match status" value="1"/>
</dbReference>
<name>A0ABS5M0C2_9MICO</name>
<keyword evidence="2" id="KW-1185">Reference proteome</keyword>
<dbReference type="InterPro" id="IPR011008">
    <property type="entry name" value="Dimeric_a/b-barrel"/>
</dbReference>
<dbReference type="Proteomes" id="UP000811492">
    <property type="component" value="Unassembled WGS sequence"/>
</dbReference>
<evidence type="ECO:0000313" key="2">
    <source>
        <dbReference type="Proteomes" id="UP000811492"/>
    </source>
</evidence>
<comment type="caution">
    <text evidence="1">The sequence shown here is derived from an EMBL/GenBank/DDBJ whole genome shotgun (WGS) entry which is preliminary data.</text>
</comment>
<dbReference type="RefSeq" id="WP_200329700.1">
    <property type="nucleotide sequence ID" value="NZ_JAFEVO010000001.1"/>
</dbReference>
<dbReference type="EMBL" id="JAFEVO010000001">
    <property type="protein sequence ID" value="MBS3180632.1"/>
    <property type="molecule type" value="Genomic_DNA"/>
</dbReference>
<reference evidence="1 2" key="1">
    <citation type="submission" date="2021-02" db="EMBL/GenBank/DDBJ databases">
        <title>Draft genome and description of Leucobacter sp nov strain Marseille-Q4368.</title>
        <authorList>
            <person name="Boxberger M."/>
            <person name="La Scola B."/>
        </authorList>
    </citation>
    <scope>NUCLEOTIDE SEQUENCE [LARGE SCALE GENOMIC DNA]</scope>
    <source>
        <strain evidence="1 2">Marseille-Q4368</strain>
    </source>
</reference>